<gene>
    <name evidence="2" type="ORF">C7477_105129</name>
</gene>
<organism evidence="2 3">
    <name type="scientific">Phyllobacterium leguminum</name>
    <dbReference type="NCBI Taxonomy" id="314237"/>
    <lineage>
        <taxon>Bacteria</taxon>
        <taxon>Pseudomonadati</taxon>
        <taxon>Pseudomonadota</taxon>
        <taxon>Alphaproteobacteria</taxon>
        <taxon>Hyphomicrobiales</taxon>
        <taxon>Phyllobacteriaceae</taxon>
        <taxon>Phyllobacterium</taxon>
    </lineage>
</organism>
<evidence type="ECO:0000256" key="1">
    <source>
        <dbReference type="SAM" id="SignalP"/>
    </source>
</evidence>
<comment type="caution">
    <text evidence="2">The sequence shown here is derived from an EMBL/GenBank/DDBJ whole genome shotgun (WGS) entry which is preliminary data.</text>
</comment>
<accession>A0A318T2U4</accession>
<keyword evidence="3" id="KW-1185">Reference proteome</keyword>
<evidence type="ECO:0000313" key="3">
    <source>
        <dbReference type="Proteomes" id="UP000247454"/>
    </source>
</evidence>
<feature type="signal peptide" evidence="1">
    <location>
        <begin position="1"/>
        <end position="23"/>
    </location>
</feature>
<evidence type="ECO:0000313" key="2">
    <source>
        <dbReference type="EMBL" id="PYE89027.1"/>
    </source>
</evidence>
<dbReference type="Proteomes" id="UP000247454">
    <property type="component" value="Unassembled WGS sequence"/>
</dbReference>
<dbReference type="RefSeq" id="WP_245411740.1">
    <property type="nucleotide sequence ID" value="NZ_QJTF01000005.1"/>
</dbReference>
<protein>
    <submittedName>
        <fullName evidence="2">Uncharacterized protein</fullName>
    </submittedName>
</protein>
<feature type="chain" id="PRO_5016245899" evidence="1">
    <location>
        <begin position="24"/>
        <end position="149"/>
    </location>
</feature>
<dbReference type="EMBL" id="QJTF01000005">
    <property type="protein sequence ID" value="PYE89027.1"/>
    <property type="molecule type" value="Genomic_DNA"/>
</dbReference>
<reference evidence="2 3" key="1">
    <citation type="submission" date="2018-06" db="EMBL/GenBank/DDBJ databases">
        <title>Genomic Encyclopedia of Type Strains, Phase III (KMG-III): the genomes of soil and plant-associated and newly described type strains.</title>
        <authorList>
            <person name="Whitman W."/>
        </authorList>
    </citation>
    <scope>NUCLEOTIDE SEQUENCE [LARGE SCALE GENOMIC DNA]</scope>
    <source>
        <strain evidence="2 3">ORS 1419</strain>
    </source>
</reference>
<name>A0A318T2U4_9HYPH</name>
<keyword evidence="1" id="KW-0732">Signal</keyword>
<sequence>MNQLRLILSTAVLALVLAAPAAAEAPLETQKEVNSFHLTDDFLTRMEAIQAELQTLDLAAEDEENPEGAPTLDSLTSGVEKKPAVMTVLAKHQIKPRAYIVGYFALMGSLAAAEAENEPQLIDELGSVNPAHIAFGREYKARIQRLIGE</sequence>
<dbReference type="AlphaFoldDB" id="A0A318T2U4"/>
<proteinExistence type="predicted"/>